<evidence type="ECO:0000313" key="7">
    <source>
        <dbReference type="EMBL" id="KAI5609888.1"/>
    </source>
</evidence>
<dbReference type="InterPro" id="IPR019734">
    <property type="entry name" value="TPR_rpt"/>
</dbReference>
<keyword evidence="5" id="KW-0175">Coiled coil</keyword>
<dbReference type="PROSITE" id="PS50005">
    <property type="entry name" value="TPR"/>
    <property type="match status" value="1"/>
</dbReference>
<sequence length="446" mass="49790">MAEVDNDGEHKTSDKDDLQVLKELVDKLYHFRDHYFETHSVEDASRKQNDVVQEMNNVLMKLEEKEDLYKNSVQFLLLWGRCLNVAPQFSQAAEENLSRAVKLEPGLVEAWNTLGEQYWKKGDLTAAKTCFTGALQQSKNKVSLRNLSMVLRQLPPEGGGQEQGKRIMESVDLARQAVQLDVTDGTSWYILGNAYISLFFSSGQNPQMSQQALSAYSQAEKIDKASALNADLHFNRATLFQYEEMFSSALVGYSRAAALDPGWEEATEREKLLLKYLDQITALIENKGKVKARRLRNMLSSLSITALGPCASPQYRSPTGHTGSLKLCTFTDLKHGHNTGVAAMGKVVFSLATEGRMAFTFGMVDSEETCCVVMVYNTADGWGVLIGDTVVIPEPQVKRHSITHNDKSYNFRSIRVDSPLLLIVNGKRQALQTQTATSVSYKPHSE</sequence>
<proteinExistence type="inferred from homology"/>
<dbReference type="AlphaFoldDB" id="A0AAD5A4Y3"/>
<dbReference type="PANTHER" id="PTHR12558">
    <property type="entry name" value="CELL DIVISION CYCLE 16,23,27"/>
    <property type="match status" value="1"/>
</dbReference>
<feature type="repeat" description="TPR" evidence="4">
    <location>
        <begin position="108"/>
        <end position="141"/>
    </location>
</feature>
<reference evidence="7" key="1">
    <citation type="submission" date="2018-07" db="EMBL/GenBank/DDBJ databases">
        <title>Comparative genomics of catfishes provides insights into carnivory and benthic adaptation.</title>
        <authorList>
            <person name="Zhang Y."/>
            <person name="Wang D."/>
            <person name="Peng Z."/>
            <person name="Zheng S."/>
            <person name="Shao F."/>
            <person name="Tao W."/>
        </authorList>
    </citation>
    <scope>NUCLEOTIDE SEQUENCE</scope>
    <source>
        <strain evidence="7">Chongqing</strain>
    </source>
</reference>
<feature type="coiled-coil region" evidence="5">
    <location>
        <begin position="45"/>
        <end position="72"/>
    </location>
</feature>
<keyword evidence="8" id="KW-1185">Reference proteome</keyword>
<comment type="caution">
    <text evidence="7">The sequence shown here is derived from an EMBL/GenBank/DDBJ whole genome shotgun (WGS) entry which is preliminary data.</text>
</comment>
<dbReference type="EMBL" id="MU574796">
    <property type="protein sequence ID" value="KAI5609888.1"/>
    <property type="molecule type" value="Genomic_DNA"/>
</dbReference>
<name>A0AAD5A4Y3_SILAS</name>
<dbReference type="Pfam" id="PF16669">
    <property type="entry name" value="TTC5_OB"/>
    <property type="match status" value="1"/>
</dbReference>
<comment type="similarity">
    <text evidence="2">Belongs to the APC3/CDC27 family.</text>
</comment>
<dbReference type="Proteomes" id="UP001205998">
    <property type="component" value="Unassembled WGS sequence"/>
</dbReference>
<dbReference type="SMART" id="SM00028">
    <property type="entry name" value="TPR"/>
    <property type="match status" value="2"/>
</dbReference>
<dbReference type="Gene3D" id="1.25.40.10">
    <property type="entry name" value="Tetratricopeptide repeat domain"/>
    <property type="match status" value="1"/>
</dbReference>
<evidence type="ECO:0000256" key="4">
    <source>
        <dbReference type="PROSITE-ProRule" id="PRU00339"/>
    </source>
</evidence>
<evidence type="ECO:0000313" key="8">
    <source>
        <dbReference type="Proteomes" id="UP001205998"/>
    </source>
</evidence>
<dbReference type="PANTHER" id="PTHR12558:SF13">
    <property type="entry name" value="CELL DIVISION CYCLE PROTEIN 27 HOMOLOG"/>
    <property type="match status" value="1"/>
</dbReference>
<dbReference type="InterPro" id="IPR038645">
    <property type="entry name" value="TTC5_OB_sf"/>
</dbReference>
<feature type="domain" description="Tetratricopeptide repeat protein 5 OB fold" evidence="6">
    <location>
        <begin position="324"/>
        <end position="435"/>
    </location>
</feature>
<evidence type="ECO:0000256" key="3">
    <source>
        <dbReference type="ARBA" id="ARBA00039307"/>
    </source>
</evidence>
<keyword evidence="1 4" id="KW-0802">TPR repeat</keyword>
<dbReference type="GO" id="GO:0051301">
    <property type="term" value="P:cell division"/>
    <property type="evidence" value="ECO:0007669"/>
    <property type="project" value="TreeGrafter"/>
</dbReference>
<evidence type="ECO:0000256" key="1">
    <source>
        <dbReference type="ARBA" id="ARBA00022803"/>
    </source>
</evidence>
<protein>
    <recommendedName>
        <fullName evidence="3">Cell division cycle protein 27 homolog</fullName>
    </recommendedName>
</protein>
<evidence type="ECO:0000256" key="2">
    <source>
        <dbReference type="ARBA" id="ARBA00038210"/>
    </source>
</evidence>
<dbReference type="SUPFAM" id="SSF48452">
    <property type="entry name" value="TPR-like"/>
    <property type="match status" value="1"/>
</dbReference>
<dbReference type="InterPro" id="IPR011990">
    <property type="entry name" value="TPR-like_helical_dom_sf"/>
</dbReference>
<dbReference type="Gene3D" id="2.40.50.550">
    <property type="match status" value="1"/>
</dbReference>
<gene>
    <name evidence="7" type="ORF">C0J50_5560</name>
</gene>
<evidence type="ECO:0000256" key="5">
    <source>
        <dbReference type="SAM" id="Coils"/>
    </source>
</evidence>
<dbReference type="InterPro" id="IPR032076">
    <property type="entry name" value="TTC5_OB"/>
</dbReference>
<evidence type="ECO:0000259" key="6">
    <source>
        <dbReference type="Pfam" id="PF16669"/>
    </source>
</evidence>
<accession>A0AAD5A4Y3</accession>
<organism evidence="7 8">
    <name type="scientific">Silurus asotus</name>
    <name type="common">Amur catfish</name>
    <name type="synonym">Parasilurus asotus</name>
    <dbReference type="NCBI Taxonomy" id="30991"/>
    <lineage>
        <taxon>Eukaryota</taxon>
        <taxon>Metazoa</taxon>
        <taxon>Chordata</taxon>
        <taxon>Craniata</taxon>
        <taxon>Vertebrata</taxon>
        <taxon>Euteleostomi</taxon>
        <taxon>Actinopterygii</taxon>
        <taxon>Neopterygii</taxon>
        <taxon>Teleostei</taxon>
        <taxon>Ostariophysi</taxon>
        <taxon>Siluriformes</taxon>
        <taxon>Siluridae</taxon>
        <taxon>Silurus</taxon>
    </lineage>
</organism>